<protein>
    <recommendedName>
        <fullName evidence="10">Endo-chitosanase</fullName>
        <ecNumber evidence="10">3.2.1.132</ecNumber>
    </recommendedName>
</protein>
<evidence type="ECO:0000256" key="10">
    <source>
        <dbReference type="RuleBase" id="RU361208"/>
    </source>
</evidence>
<keyword evidence="9 10" id="KW-0624">Polysaccharide degradation</keyword>
<dbReference type="Pfam" id="PF07335">
    <property type="entry name" value="Glyco_hydro_75"/>
    <property type="match status" value="1"/>
</dbReference>
<dbReference type="EC" id="3.2.1.132" evidence="10"/>
<keyword evidence="5 10" id="KW-0732">Signal</keyword>
<dbReference type="InterPro" id="IPR009939">
    <property type="entry name" value="Chitosanase_fungal"/>
</dbReference>
<dbReference type="RefSeq" id="XP_001274664.1">
    <property type="nucleotide sequence ID" value="XM_001274663.1"/>
</dbReference>
<dbReference type="VEuPathDB" id="FungiDB:ACLA_016840"/>
<evidence type="ECO:0000256" key="7">
    <source>
        <dbReference type="ARBA" id="ARBA00023277"/>
    </source>
</evidence>
<dbReference type="Proteomes" id="UP000006701">
    <property type="component" value="Unassembled WGS sequence"/>
</dbReference>
<gene>
    <name evidence="11" type="ORF">ACLA_016840</name>
</gene>
<evidence type="ECO:0000313" key="12">
    <source>
        <dbReference type="Proteomes" id="UP000006701"/>
    </source>
</evidence>
<reference evidence="11 12" key="1">
    <citation type="journal article" date="2008" name="PLoS Genet.">
        <title>Genomic islands in the pathogenic filamentous fungus Aspergillus fumigatus.</title>
        <authorList>
            <person name="Fedorova N.D."/>
            <person name="Khaldi N."/>
            <person name="Joardar V.S."/>
            <person name="Maiti R."/>
            <person name="Amedeo P."/>
            <person name="Anderson M.J."/>
            <person name="Crabtree J."/>
            <person name="Silva J.C."/>
            <person name="Badger J.H."/>
            <person name="Albarraq A."/>
            <person name="Angiuoli S."/>
            <person name="Bussey H."/>
            <person name="Bowyer P."/>
            <person name="Cotty P.J."/>
            <person name="Dyer P.S."/>
            <person name="Egan A."/>
            <person name="Galens K."/>
            <person name="Fraser-Liggett C.M."/>
            <person name="Haas B.J."/>
            <person name="Inman J.M."/>
            <person name="Kent R."/>
            <person name="Lemieux S."/>
            <person name="Malavazi I."/>
            <person name="Orvis J."/>
            <person name="Roemer T."/>
            <person name="Ronning C.M."/>
            <person name="Sundaram J.P."/>
            <person name="Sutton G."/>
            <person name="Turner G."/>
            <person name="Venter J.C."/>
            <person name="White O.R."/>
            <person name="Whitty B.R."/>
            <person name="Youngman P."/>
            <person name="Wolfe K.H."/>
            <person name="Goldman G.H."/>
            <person name="Wortman J.R."/>
            <person name="Jiang B."/>
            <person name="Denning D.W."/>
            <person name="Nierman W.C."/>
        </authorList>
    </citation>
    <scope>NUCLEOTIDE SEQUENCE [LARGE SCALE GENOMIC DNA]</scope>
    <source>
        <strain evidence="12">ATCC 1007 / CBS 513.65 / DSM 816 / NCTC 3887 / NRRL 1</strain>
    </source>
</reference>
<dbReference type="PANTHER" id="PTHR42061:SF4">
    <property type="entry name" value="ENDO-CHITOSANASE"/>
    <property type="match status" value="1"/>
</dbReference>
<organism evidence="11 12">
    <name type="scientific">Aspergillus clavatus (strain ATCC 1007 / CBS 513.65 / DSM 816 / NCTC 3887 / NRRL 1 / QM 1276 / 107)</name>
    <dbReference type="NCBI Taxonomy" id="344612"/>
    <lineage>
        <taxon>Eukaryota</taxon>
        <taxon>Fungi</taxon>
        <taxon>Dikarya</taxon>
        <taxon>Ascomycota</taxon>
        <taxon>Pezizomycotina</taxon>
        <taxon>Eurotiomycetes</taxon>
        <taxon>Eurotiomycetidae</taxon>
        <taxon>Eurotiales</taxon>
        <taxon>Aspergillaceae</taxon>
        <taxon>Aspergillus</taxon>
        <taxon>Aspergillus subgen. Fumigati</taxon>
    </lineage>
</organism>
<dbReference type="PANTHER" id="PTHR42061">
    <property type="entry name" value="ENDO-CHITOSANASE"/>
    <property type="match status" value="1"/>
</dbReference>
<dbReference type="OrthoDB" id="4756206at2759"/>
<comment type="function">
    <text evidence="10">Chitosanase catalyzing the endo-type cleavage of chitosan, the deacylated form of chitin. Chitosanase may be crucial in the degradation of the deacetylated portion of chitin in the fungal cell wall.</text>
</comment>
<dbReference type="GO" id="GO:0000272">
    <property type="term" value="P:polysaccharide catabolic process"/>
    <property type="evidence" value="ECO:0007669"/>
    <property type="project" value="UniProtKB-KW"/>
</dbReference>
<dbReference type="KEGG" id="act:ACLA_016840"/>
<evidence type="ECO:0000256" key="4">
    <source>
        <dbReference type="ARBA" id="ARBA00022525"/>
    </source>
</evidence>
<name>A1CBX0_ASPCL</name>
<accession>A1CBX0</accession>
<comment type="catalytic activity">
    <reaction evidence="1 10">
        <text>Endohydrolysis of beta-(1-&gt;4)-linkages between D-glucosamine residues in a partly acetylated chitosan.</text>
        <dbReference type="EC" id="3.2.1.132"/>
    </reaction>
</comment>
<evidence type="ECO:0000256" key="3">
    <source>
        <dbReference type="ARBA" id="ARBA00007799"/>
    </source>
</evidence>
<dbReference type="AlphaFoldDB" id="A1CBX0"/>
<evidence type="ECO:0000256" key="6">
    <source>
        <dbReference type="ARBA" id="ARBA00022801"/>
    </source>
</evidence>
<evidence type="ECO:0000256" key="8">
    <source>
        <dbReference type="ARBA" id="ARBA00023295"/>
    </source>
</evidence>
<keyword evidence="6 10" id="KW-0378">Hydrolase</keyword>
<keyword evidence="8 10" id="KW-0326">Glycosidase</keyword>
<evidence type="ECO:0000313" key="11">
    <source>
        <dbReference type="EMBL" id="EAW13238.1"/>
    </source>
</evidence>
<sequence length="390" mass="40143">MIFKSSLSHAAASLLLLTPALAQKVQGPEYNKPSAGPPASFFAAAPTMPVAALKSAVARASVVPKNAAYPVNQDGGPTATIHADWASLPTAAAYVYTADMDVDCDGLDHNCKGNPDGQPDTNFGALAAYEVPFVVIPDRFATTYASALPGNNIVAVICDGKMFYGIFGDTDGDHPQVIGEASWLMARTCFPNDNLNGDSGHVPADVTYIFFTGKDSVLPSSAVNKNYITDFTKLRSMGDSLVNAFASQLGISSGGGNGGGDGGHTTLHTTTATRTATAPTSTATCDWEGHCLGTACSNNGECSDPFGCINGFCNYDPTLTCQWAGHCVGASCSSNDQCSDPFACIDGACAVDTSLDCSRKGHCAGTTCLSDSDCSRPLSCILGVCANQSG</sequence>
<evidence type="ECO:0000256" key="1">
    <source>
        <dbReference type="ARBA" id="ARBA00000405"/>
    </source>
</evidence>
<keyword evidence="7" id="KW-0119">Carbohydrate metabolism</keyword>
<dbReference type="EMBL" id="DS027049">
    <property type="protein sequence ID" value="EAW13238.1"/>
    <property type="molecule type" value="Genomic_DNA"/>
</dbReference>
<dbReference type="eggNOG" id="ENOG502S39Y">
    <property type="taxonomic scope" value="Eukaryota"/>
</dbReference>
<evidence type="ECO:0000256" key="9">
    <source>
        <dbReference type="ARBA" id="ARBA00023326"/>
    </source>
</evidence>
<dbReference type="GO" id="GO:0016977">
    <property type="term" value="F:chitosanase activity"/>
    <property type="evidence" value="ECO:0007669"/>
    <property type="project" value="UniProtKB-EC"/>
</dbReference>
<feature type="signal peptide" evidence="10">
    <location>
        <begin position="1"/>
        <end position="22"/>
    </location>
</feature>
<keyword evidence="4" id="KW-0964">Secreted</keyword>
<dbReference type="GeneID" id="4706863"/>
<feature type="chain" id="PRO_5005120949" description="Endo-chitosanase" evidence="10">
    <location>
        <begin position="23"/>
        <end position="390"/>
    </location>
</feature>
<comment type="subcellular location">
    <subcellularLocation>
        <location evidence="2 10">Secreted</location>
    </subcellularLocation>
</comment>
<evidence type="ECO:0000256" key="5">
    <source>
        <dbReference type="ARBA" id="ARBA00022729"/>
    </source>
</evidence>
<keyword evidence="12" id="KW-1185">Reference proteome</keyword>
<dbReference type="HOGENOM" id="CLU_041930_0_0_1"/>
<dbReference type="GO" id="GO:0005576">
    <property type="term" value="C:extracellular region"/>
    <property type="evidence" value="ECO:0007669"/>
    <property type="project" value="UniProtKB-SubCell"/>
</dbReference>
<proteinExistence type="inferred from homology"/>
<comment type="similarity">
    <text evidence="3 10">Belongs to the glycosyl hydrolase 75 family.</text>
</comment>
<dbReference type="OMA" id="YITNFST"/>
<evidence type="ECO:0000256" key="2">
    <source>
        <dbReference type="ARBA" id="ARBA00004613"/>
    </source>
</evidence>